<dbReference type="InterPro" id="IPR002401">
    <property type="entry name" value="Cyt_P450_E_grp-I"/>
</dbReference>
<dbReference type="Gene3D" id="1.10.630.10">
    <property type="entry name" value="Cytochrome P450"/>
    <property type="match status" value="1"/>
</dbReference>
<reference evidence="10" key="1">
    <citation type="submission" date="2020-06" db="EMBL/GenBank/DDBJ databases">
        <authorList>
            <person name="Li T."/>
            <person name="Hu X."/>
            <person name="Zhang T."/>
            <person name="Song X."/>
            <person name="Zhang H."/>
            <person name="Dai N."/>
            <person name="Sheng W."/>
            <person name="Hou X."/>
            <person name="Wei L."/>
        </authorList>
    </citation>
    <scope>NUCLEOTIDE SEQUENCE</scope>
    <source>
        <strain evidence="10">G01</strain>
        <tissue evidence="10">Leaf</tissue>
    </source>
</reference>
<keyword evidence="7 9" id="KW-0408">Iron</keyword>
<dbReference type="PRINTS" id="PR00385">
    <property type="entry name" value="P450"/>
</dbReference>
<dbReference type="SUPFAM" id="SSF48264">
    <property type="entry name" value="Cytochrome P450"/>
    <property type="match status" value="1"/>
</dbReference>
<evidence type="ECO:0000256" key="9">
    <source>
        <dbReference type="PIRSR" id="PIRSR602401-1"/>
    </source>
</evidence>
<evidence type="ECO:0000313" key="10">
    <source>
        <dbReference type="EMBL" id="KAL0285462.1"/>
    </source>
</evidence>
<sequence>MLSREIKKEGKKDFLQVLLELKENEDSEMSMSLTQIKALFVDIVAGGTDTTATTIEWAMAELLTNPKAMANVQNELSEMVGLNNEVEEFHIHKLKYLEAVMKETMRLHPAVPLLLPRSPTQTSTVRGYTVPKRTRVFINVGWIQRDPSIWDNPSEFKPERFLHENEKCDFSGNNFHYLPFGSWRRVCAGLPLAERMLMYVLASLLHSFEWKLPDGETVDMSDKFGLVLRKSKRLLAIPSPRLSEPNLYA</sequence>
<dbReference type="GO" id="GO:0020037">
    <property type="term" value="F:heme binding"/>
    <property type="evidence" value="ECO:0007669"/>
    <property type="project" value="InterPro"/>
</dbReference>
<comment type="similarity">
    <text evidence="3">Belongs to the cytochrome P450 family.</text>
</comment>
<dbReference type="InterPro" id="IPR001128">
    <property type="entry name" value="Cyt_P450"/>
</dbReference>
<keyword evidence="6" id="KW-0560">Oxidoreductase</keyword>
<dbReference type="GO" id="GO:0016020">
    <property type="term" value="C:membrane"/>
    <property type="evidence" value="ECO:0007669"/>
    <property type="project" value="UniProtKB-SubCell"/>
</dbReference>
<evidence type="ECO:0000256" key="2">
    <source>
        <dbReference type="ARBA" id="ARBA00004167"/>
    </source>
</evidence>
<protein>
    <submittedName>
        <fullName evidence="10">Cytochrome</fullName>
    </submittedName>
</protein>
<comment type="subcellular location">
    <subcellularLocation>
        <location evidence="2">Membrane</location>
        <topology evidence="2">Single-pass membrane protein</topology>
    </subcellularLocation>
</comment>
<evidence type="ECO:0000256" key="1">
    <source>
        <dbReference type="ARBA" id="ARBA00001971"/>
    </source>
</evidence>
<evidence type="ECO:0000256" key="7">
    <source>
        <dbReference type="ARBA" id="ARBA00023004"/>
    </source>
</evidence>
<name>A0AAW2ISU5_9LAMI</name>
<dbReference type="PANTHER" id="PTHR47951">
    <property type="entry name" value="OS08G0547900 PROTEIN"/>
    <property type="match status" value="1"/>
</dbReference>
<feature type="binding site" description="axial binding residue" evidence="9">
    <location>
        <position position="187"/>
    </location>
    <ligand>
        <name>heme</name>
        <dbReference type="ChEBI" id="CHEBI:30413"/>
    </ligand>
    <ligandPart>
        <name>Fe</name>
        <dbReference type="ChEBI" id="CHEBI:18248"/>
    </ligandPart>
</feature>
<dbReference type="Pfam" id="PF00067">
    <property type="entry name" value="p450"/>
    <property type="match status" value="1"/>
</dbReference>
<dbReference type="AlphaFoldDB" id="A0AAW2ISU5"/>
<gene>
    <name evidence="10" type="ORF">Sangu_2778300</name>
</gene>
<dbReference type="PRINTS" id="PR00463">
    <property type="entry name" value="EP450I"/>
</dbReference>
<dbReference type="FunFam" id="1.10.630.10:FF:000126">
    <property type="entry name" value="Predicted protein"/>
    <property type="match status" value="1"/>
</dbReference>
<evidence type="ECO:0000256" key="8">
    <source>
        <dbReference type="ARBA" id="ARBA00023033"/>
    </source>
</evidence>
<proteinExistence type="inferred from homology"/>
<keyword evidence="4 9" id="KW-0349">Heme</keyword>
<evidence type="ECO:0000256" key="4">
    <source>
        <dbReference type="ARBA" id="ARBA00022617"/>
    </source>
</evidence>
<keyword evidence="8" id="KW-0503">Monooxygenase</keyword>
<reference evidence="10" key="2">
    <citation type="journal article" date="2024" name="Plant">
        <title>Genomic evolution and insights into agronomic trait innovations of Sesamum species.</title>
        <authorList>
            <person name="Miao H."/>
            <person name="Wang L."/>
            <person name="Qu L."/>
            <person name="Liu H."/>
            <person name="Sun Y."/>
            <person name="Le M."/>
            <person name="Wang Q."/>
            <person name="Wei S."/>
            <person name="Zheng Y."/>
            <person name="Lin W."/>
            <person name="Duan Y."/>
            <person name="Cao H."/>
            <person name="Xiong S."/>
            <person name="Wang X."/>
            <person name="Wei L."/>
            <person name="Li C."/>
            <person name="Ma Q."/>
            <person name="Ju M."/>
            <person name="Zhao R."/>
            <person name="Li G."/>
            <person name="Mu C."/>
            <person name="Tian Q."/>
            <person name="Mei H."/>
            <person name="Zhang T."/>
            <person name="Gao T."/>
            <person name="Zhang H."/>
        </authorList>
    </citation>
    <scope>NUCLEOTIDE SEQUENCE</scope>
    <source>
        <strain evidence="10">G01</strain>
    </source>
</reference>
<dbReference type="GO" id="GO:0016705">
    <property type="term" value="F:oxidoreductase activity, acting on paired donors, with incorporation or reduction of molecular oxygen"/>
    <property type="evidence" value="ECO:0007669"/>
    <property type="project" value="InterPro"/>
</dbReference>
<dbReference type="GO" id="GO:0004497">
    <property type="term" value="F:monooxygenase activity"/>
    <property type="evidence" value="ECO:0007669"/>
    <property type="project" value="UniProtKB-KW"/>
</dbReference>
<comment type="caution">
    <text evidence="10">The sequence shown here is derived from an EMBL/GenBank/DDBJ whole genome shotgun (WGS) entry which is preliminary data.</text>
</comment>
<dbReference type="PANTHER" id="PTHR47951:SF7">
    <property type="entry name" value="FLAVONOID 3',5'-HYDROXYLASE-LIKE ISOFORM X1"/>
    <property type="match status" value="1"/>
</dbReference>
<accession>A0AAW2ISU5</accession>
<comment type="cofactor">
    <cofactor evidence="1 9">
        <name>heme</name>
        <dbReference type="ChEBI" id="CHEBI:30413"/>
    </cofactor>
</comment>
<dbReference type="EMBL" id="JACGWK010001593">
    <property type="protein sequence ID" value="KAL0285462.1"/>
    <property type="molecule type" value="Genomic_DNA"/>
</dbReference>
<dbReference type="GO" id="GO:0005506">
    <property type="term" value="F:iron ion binding"/>
    <property type="evidence" value="ECO:0007669"/>
    <property type="project" value="InterPro"/>
</dbReference>
<keyword evidence="5 9" id="KW-0479">Metal-binding</keyword>
<dbReference type="InterPro" id="IPR036396">
    <property type="entry name" value="Cyt_P450_sf"/>
</dbReference>
<evidence type="ECO:0000256" key="5">
    <source>
        <dbReference type="ARBA" id="ARBA00022723"/>
    </source>
</evidence>
<evidence type="ECO:0000256" key="6">
    <source>
        <dbReference type="ARBA" id="ARBA00023002"/>
    </source>
</evidence>
<organism evidence="10">
    <name type="scientific">Sesamum angustifolium</name>
    <dbReference type="NCBI Taxonomy" id="2727405"/>
    <lineage>
        <taxon>Eukaryota</taxon>
        <taxon>Viridiplantae</taxon>
        <taxon>Streptophyta</taxon>
        <taxon>Embryophyta</taxon>
        <taxon>Tracheophyta</taxon>
        <taxon>Spermatophyta</taxon>
        <taxon>Magnoliopsida</taxon>
        <taxon>eudicotyledons</taxon>
        <taxon>Gunneridae</taxon>
        <taxon>Pentapetalae</taxon>
        <taxon>asterids</taxon>
        <taxon>lamiids</taxon>
        <taxon>Lamiales</taxon>
        <taxon>Pedaliaceae</taxon>
        <taxon>Sesamum</taxon>
    </lineage>
</organism>
<evidence type="ECO:0000256" key="3">
    <source>
        <dbReference type="ARBA" id="ARBA00010617"/>
    </source>
</evidence>